<dbReference type="EMBL" id="JBBPCC010000046">
    <property type="protein sequence ID" value="MEK8133137.1"/>
    <property type="molecule type" value="Genomic_DNA"/>
</dbReference>
<evidence type="ECO:0000313" key="3">
    <source>
        <dbReference type="Proteomes" id="UP001469365"/>
    </source>
</evidence>
<feature type="region of interest" description="Disordered" evidence="1">
    <location>
        <begin position="1"/>
        <end position="50"/>
    </location>
</feature>
<reference evidence="2 3" key="1">
    <citation type="submission" date="2024-04" db="EMBL/GenBank/DDBJ databases">
        <title>draft genome sequnece of Paenibacillus filicis.</title>
        <authorList>
            <person name="Kim D.-U."/>
        </authorList>
    </citation>
    <scope>NUCLEOTIDE SEQUENCE [LARGE SCALE GENOMIC DNA]</scope>
    <source>
        <strain evidence="2 3">KACC14197</strain>
    </source>
</reference>
<dbReference type="Proteomes" id="UP001469365">
    <property type="component" value="Unassembled WGS sequence"/>
</dbReference>
<keyword evidence="2" id="KW-0255">Endonuclease</keyword>
<feature type="compositionally biased region" description="Basic and acidic residues" evidence="1">
    <location>
        <begin position="1"/>
        <end position="15"/>
    </location>
</feature>
<accession>A0ABU9DYC3</accession>
<feature type="compositionally biased region" description="Basic and acidic residues" evidence="1">
    <location>
        <begin position="23"/>
        <end position="50"/>
    </location>
</feature>
<keyword evidence="2" id="KW-0540">Nuclease</keyword>
<comment type="caution">
    <text evidence="2">The sequence shown here is derived from an EMBL/GenBank/DDBJ whole genome shotgun (WGS) entry which is preliminary data.</text>
</comment>
<dbReference type="GO" id="GO:0004519">
    <property type="term" value="F:endonuclease activity"/>
    <property type="evidence" value="ECO:0007669"/>
    <property type="project" value="UniProtKB-KW"/>
</dbReference>
<gene>
    <name evidence="2" type="ORF">WMW72_35265</name>
</gene>
<protein>
    <submittedName>
        <fullName evidence="2">HNH endonuclease</fullName>
    </submittedName>
</protein>
<name>A0ABU9DYC3_9BACL</name>
<organism evidence="2 3">
    <name type="scientific">Paenibacillus filicis</name>
    <dbReference type="NCBI Taxonomy" id="669464"/>
    <lineage>
        <taxon>Bacteria</taxon>
        <taxon>Bacillati</taxon>
        <taxon>Bacillota</taxon>
        <taxon>Bacilli</taxon>
        <taxon>Bacillales</taxon>
        <taxon>Paenibacillaceae</taxon>
        <taxon>Paenibacillus</taxon>
    </lineage>
</organism>
<keyword evidence="2" id="KW-0378">Hydrolase</keyword>
<keyword evidence="3" id="KW-1185">Reference proteome</keyword>
<proteinExistence type="predicted"/>
<evidence type="ECO:0000313" key="2">
    <source>
        <dbReference type="EMBL" id="MEK8133137.1"/>
    </source>
</evidence>
<dbReference type="RefSeq" id="WP_341420269.1">
    <property type="nucleotide sequence ID" value="NZ_JBBPCC010000046.1"/>
</dbReference>
<evidence type="ECO:0000256" key="1">
    <source>
        <dbReference type="SAM" id="MobiDB-lite"/>
    </source>
</evidence>
<sequence>MLFPKPEKKQKERRGLQARGKPKKEPVPWRQGIFDHHKDRPSGTDRGDFPPKVIKELKEEADGVCQVCKSAPDTQTHHVMPRGRRSTPGRGVKNNGLRCCGFCHDRIQTNEDELQYWIAIYRDKYGDRFWYDDEDWKQFHSKKLNDEQLVAELQARKERVEPVVTLLEAASGRGLKAKESRFIEGLNDRDLSIVAGLAADLSRGLRGQQSHGYGHFED</sequence>